<dbReference type="RefSeq" id="WP_129353218.1">
    <property type="nucleotide sequence ID" value="NZ_CP026538.1"/>
</dbReference>
<name>A0A4V0YR00_9BACT</name>
<protein>
    <submittedName>
        <fullName evidence="3">M23 family peptidase</fullName>
    </submittedName>
</protein>
<dbReference type="SUPFAM" id="SSF51261">
    <property type="entry name" value="Duplicated hybrid motif"/>
    <property type="match status" value="1"/>
</dbReference>
<dbReference type="CDD" id="cd12797">
    <property type="entry name" value="M23_peptidase"/>
    <property type="match status" value="1"/>
</dbReference>
<dbReference type="Gene3D" id="2.70.70.10">
    <property type="entry name" value="Glucose Permease (Domain IIA)"/>
    <property type="match status" value="1"/>
</dbReference>
<dbReference type="OrthoDB" id="9765786at2"/>
<gene>
    <name evidence="3" type="ORF">C3Y92_12880</name>
</gene>
<accession>A0A4V0YR00</accession>
<dbReference type="AlphaFoldDB" id="A0A4V0YR00"/>
<proteinExistence type="predicted"/>
<dbReference type="PANTHER" id="PTHR21666:SF289">
    <property type="entry name" value="L-ALA--D-GLU ENDOPEPTIDASE"/>
    <property type="match status" value="1"/>
</dbReference>
<dbReference type="Pfam" id="PF01551">
    <property type="entry name" value="Peptidase_M23"/>
    <property type="match status" value="1"/>
</dbReference>
<dbReference type="KEGG" id="dcb:C3Y92_12880"/>
<dbReference type="InterPro" id="IPR050570">
    <property type="entry name" value="Cell_wall_metabolism_enzyme"/>
</dbReference>
<dbReference type="Proteomes" id="UP000293296">
    <property type="component" value="Chromosome"/>
</dbReference>
<evidence type="ECO:0000259" key="2">
    <source>
        <dbReference type="Pfam" id="PF01551"/>
    </source>
</evidence>
<sequence>MKRLVFGVILILALAGGAAGYLFLVDGGKPEIALAPDAAVAAPKREFTLTLRDAGSGLKSAKVVVRQEDKQITLLDAAYATPVREAVEKFTLEPAGLRDGPFTLTVTASDRSIANFGAGNVATIDRQFTLDTIPPRVDVTSLAHNVRQGGVGAVSFSVSEPVESAGVVVGDEFYPAYKLEGGRYFGLYVFPFNMDPKNFVPKVKVTDQAGNVGMGAFRFQAIPRKFRDDKINISDAFLESKMPQYYNIIPDTRDNLQIYLKVNNDVRKQNAVFLKELAQKSAPAMLWDKKAFLRLPNAAPRAGFGDHRTYFYQGKEIDQQTHMGVDLASLEGAAVPAANSGKVVFTGFLGIYGETVIIDHGLGLQTLYSHLRQIDVKDGQDVKKGDIIGKTGVTGLAVGDHLHFGVLVGGREASPIEWWDQHWIDDNILSKL</sequence>
<keyword evidence="1" id="KW-0732">Signal</keyword>
<dbReference type="PANTHER" id="PTHR21666">
    <property type="entry name" value="PEPTIDASE-RELATED"/>
    <property type="match status" value="1"/>
</dbReference>
<dbReference type="EMBL" id="CP026538">
    <property type="protein sequence ID" value="QAZ68072.1"/>
    <property type="molecule type" value="Genomic_DNA"/>
</dbReference>
<feature type="domain" description="M23ase beta-sheet core" evidence="2">
    <location>
        <begin position="321"/>
        <end position="413"/>
    </location>
</feature>
<evidence type="ECO:0000313" key="4">
    <source>
        <dbReference type="Proteomes" id="UP000293296"/>
    </source>
</evidence>
<evidence type="ECO:0000256" key="1">
    <source>
        <dbReference type="ARBA" id="ARBA00022729"/>
    </source>
</evidence>
<dbReference type="InterPro" id="IPR011055">
    <property type="entry name" value="Dup_hybrid_motif"/>
</dbReference>
<dbReference type="InterPro" id="IPR016047">
    <property type="entry name" value="M23ase_b-sheet_dom"/>
</dbReference>
<organism evidence="3 4">
    <name type="scientific">Solidesulfovibrio carbinolicus</name>
    <dbReference type="NCBI Taxonomy" id="296842"/>
    <lineage>
        <taxon>Bacteria</taxon>
        <taxon>Pseudomonadati</taxon>
        <taxon>Thermodesulfobacteriota</taxon>
        <taxon>Desulfovibrionia</taxon>
        <taxon>Desulfovibrionales</taxon>
        <taxon>Desulfovibrionaceae</taxon>
        <taxon>Solidesulfovibrio</taxon>
    </lineage>
</organism>
<evidence type="ECO:0000313" key="3">
    <source>
        <dbReference type="EMBL" id="QAZ68072.1"/>
    </source>
</evidence>
<keyword evidence="4" id="KW-1185">Reference proteome</keyword>
<reference evidence="3 4" key="1">
    <citation type="submission" date="2018-02" db="EMBL/GenBank/DDBJ databases">
        <title>Genome sequence of Desulfovibrio carbinolicus DSM 3852.</title>
        <authorList>
            <person name="Wilbanks E."/>
            <person name="Skennerton C.T."/>
            <person name="Orphan V.J."/>
        </authorList>
    </citation>
    <scope>NUCLEOTIDE SEQUENCE [LARGE SCALE GENOMIC DNA]</scope>
    <source>
        <strain evidence="3 4">DSM 3852</strain>
    </source>
</reference>
<dbReference type="GO" id="GO:0004222">
    <property type="term" value="F:metalloendopeptidase activity"/>
    <property type="evidence" value="ECO:0007669"/>
    <property type="project" value="TreeGrafter"/>
</dbReference>